<dbReference type="InterPro" id="IPR050107">
    <property type="entry name" value="ABC_carbohydrate_import_ATPase"/>
</dbReference>
<keyword evidence="8 12" id="KW-0067">ATP-binding</keyword>
<dbReference type="eggNOG" id="COG1129">
    <property type="taxonomic scope" value="Bacteria"/>
</dbReference>
<evidence type="ECO:0000256" key="2">
    <source>
        <dbReference type="ARBA" id="ARBA00004533"/>
    </source>
</evidence>
<dbReference type="GO" id="GO:0015749">
    <property type="term" value="P:monosaccharide transmembrane transport"/>
    <property type="evidence" value="ECO:0007669"/>
    <property type="project" value="UniProtKB-ARBA"/>
</dbReference>
<comment type="subcellular location">
    <subcellularLocation>
        <location evidence="2">Cell inner membrane</location>
    </subcellularLocation>
    <subcellularLocation>
        <location evidence="1">Cell membrane</location>
        <topology evidence="1">Peripheral membrane protein</topology>
    </subcellularLocation>
</comment>
<evidence type="ECO:0000313" key="12">
    <source>
        <dbReference type="EMBL" id="KGF46356.1"/>
    </source>
</evidence>
<evidence type="ECO:0000256" key="10">
    <source>
        <dbReference type="ARBA" id="ARBA00023136"/>
    </source>
</evidence>
<evidence type="ECO:0000256" key="7">
    <source>
        <dbReference type="ARBA" id="ARBA00022741"/>
    </source>
</evidence>
<accession>A0A096AIH6</accession>
<dbReference type="InterPro" id="IPR017871">
    <property type="entry name" value="ABC_transporter-like_CS"/>
</dbReference>
<dbReference type="CDD" id="cd03216">
    <property type="entry name" value="ABC_Carb_Monos_I"/>
    <property type="match status" value="1"/>
</dbReference>
<dbReference type="PANTHER" id="PTHR43790">
    <property type="entry name" value="CARBOHYDRATE TRANSPORT ATP-BINDING PROTEIN MG119-RELATED"/>
    <property type="match status" value="1"/>
</dbReference>
<protein>
    <submittedName>
        <fullName evidence="12">D-ribose transporter ATP-binding protein</fullName>
    </submittedName>
</protein>
<evidence type="ECO:0000256" key="8">
    <source>
        <dbReference type="ARBA" id="ARBA00022840"/>
    </source>
</evidence>
<keyword evidence="10" id="KW-0472">Membrane</keyword>
<dbReference type="FunFam" id="3.40.50.300:FF:000126">
    <property type="entry name" value="Galactose/methyl galactoside import ATP-binding protein MglA"/>
    <property type="match status" value="1"/>
</dbReference>
<proteinExistence type="predicted"/>
<feature type="domain" description="ABC transporter" evidence="11">
    <location>
        <begin position="3"/>
        <end position="239"/>
    </location>
</feature>
<dbReference type="Proteomes" id="UP000029628">
    <property type="component" value="Unassembled WGS sequence"/>
</dbReference>
<dbReference type="InterPro" id="IPR027417">
    <property type="entry name" value="P-loop_NTPase"/>
</dbReference>
<keyword evidence="4" id="KW-1003">Cell membrane</keyword>
<dbReference type="EMBL" id="JRNT01000043">
    <property type="protein sequence ID" value="KGF46356.1"/>
    <property type="molecule type" value="Genomic_DNA"/>
</dbReference>
<dbReference type="SUPFAM" id="SSF52540">
    <property type="entry name" value="P-loop containing nucleoside triphosphate hydrolases"/>
    <property type="match status" value="2"/>
</dbReference>
<keyword evidence="3" id="KW-0813">Transport</keyword>
<name>A0A096AIH6_9FIRM</name>
<comment type="caution">
    <text evidence="12">The sequence shown here is derived from an EMBL/GenBank/DDBJ whole genome shotgun (WGS) entry which is preliminary data.</text>
</comment>
<organism evidence="12 13">
    <name type="scientific">Veillonella montpellierensis DNF00314</name>
    <dbReference type="NCBI Taxonomy" id="1401067"/>
    <lineage>
        <taxon>Bacteria</taxon>
        <taxon>Bacillati</taxon>
        <taxon>Bacillota</taxon>
        <taxon>Negativicutes</taxon>
        <taxon>Veillonellales</taxon>
        <taxon>Veillonellaceae</taxon>
        <taxon>Veillonella</taxon>
    </lineage>
</organism>
<dbReference type="PANTHER" id="PTHR43790:SF3">
    <property type="entry name" value="D-ALLOSE IMPORT ATP-BINDING PROTEIN ALSA-RELATED"/>
    <property type="match status" value="1"/>
</dbReference>
<dbReference type="GO" id="GO:0016887">
    <property type="term" value="F:ATP hydrolysis activity"/>
    <property type="evidence" value="ECO:0007669"/>
    <property type="project" value="InterPro"/>
</dbReference>
<evidence type="ECO:0000256" key="6">
    <source>
        <dbReference type="ARBA" id="ARBA00022737"/>
    </source>
</evidence>
<dbReference type="GO" id="GO:0005524">
    <property type="term" value="F:ATP binding"/>
    <property type="evidence" value="ECO:0007669"/>
    <property type="project" value="UniProtKB-KW"/>
</dbReference>
<dbReference type="PROSITE" id="PS00211">
    <property type="entry name" value="ABC_TRANSPORTER_1"/>
    <property type="match status" value="1"/>
</dbReference>
<keyword evidence="7" id="KW-0547">Nucleotide-binding</keyword>
<keyword evidence="13" id="KW-1185">Reference proteome</keyword>
<evidence type="ECO:0000256" key="5">
    <source>
        <dbReference type="ARBA" id="ARBA00022597"/>
    </source>
</evidence>
<dbReference type="InterPro" id="IPR003439">
    <property type="entry name" value="ABC_transporter-like_ATP-bd"/>
</dbReference>
<dbReference type="PROSITE" id="PS50893">
    <property type="entry name" value="ABC_TRANSPORTER_2"/>
    <property type="match status" value="2"/>
</dbReference>
<evidence type="ECO:0000256" key="4">
    <source>
        <dbReference type="ARBA" id="ARBA00022475"/>
    </source>
</evidence>
<evidence type="ECO:0000256" key="3">
    <source>
        <dbReference type="ARBA" id="ARBA00022448"/>
    </source>
</evidence>
<dbReference type="GO" id="GO:0005886">
    <property type="term" value="C:plasma membrane"/>
    <property type="evidence" value="ECO:0007669"/>
    <property type="project" value="UniProtKB-SubCell"/>
</dbReference>
<dbReference type="AlphaFoldDB" id="A0A096AIH6"/>
<dbReference type="Pfam" id="PF00005">
    <property type="entry name" value="ABC_tran"/>
    <property type="match status" value="2"/>
</dbReference>
<keyword evidence="6" id="KW-0677">Repeat</keyword>
<reference evidence="12 13" key="1">
    <citation type="submission" date="2014-07" db="EMBL/GenBank/DDBJ databases">
        <authorList>
            <person name="McCorrison J."/>
            <person name="Sanka R."/>
            <person name="Torralba M."/>
            <person name="Gillis M."/>
            <person name="Haft D.H."/>
            <person name="Methe B."/>
            <person name="Sutton G."/>
            <person name="Nelson K.E."/>
        </authorList>
    </citation>
    <scope>NUCLEOTIDE SEQUENCE [LARGE SCALE GENOMIC DNA]</scope>
    <source>
        <strain evidence="12 13">DNF00314</strain>
    </source>
</reference>
<feature type="domain" description="ABC transporter" evidence="11">
    <location>
        <begin position="249"/>
        <end position="493"/>
    </location>
</feature>
<evidence type="ECO:0000259" key="11">
    <source>
        <dbReference type="PROSITE" id="PS50893"/>
    </source>
</evidence>
<dbReference type="Gene3D" id="3.40.50.300">
    <property type="entry name" value="P-loop containing nucleotide triphosphate hydrolases"/>
    <property type="match status" value="2"/>
</dbReference>
<dbReference type="CDD" id="cd03215">
    <property type="entry name" value="ABC_Carb_Monos_II"/>
    <property type="match status" value="1"/>
</dbReference>
<dbReference type="RefSeq" id="WP_028257913.1">
    <property type="nucleotide sequence ID" value="NZ_JRNT01000043.1"/>
</dbReference>
<keyword evidence="9" id="KW-1278">Translocase</keyword>
<evidence type="ECO:0000256" key="9">
    <source>
        <dbReference type="ARBA" id="ARBA00022967"/>
    </source>
</evidence>
<evidence type="ECO:0000313" key="13">
    <source>
        <dbReference type="Proteomes" id="UP000029628"/>
    </source>
</evidence>
<dbReference type="SMART" id="SM00382">
    <property type="entry name" value="AAA"/>
    <property type="match status" value="2"/>
</dbReference>
<keyword evidence="5" id="KW-0762">Sugar transport</keyword>
<sequence length="493" mass="53900">MEIIMSGIAKAFGTNQVLKNVNITLRAGEVHALMGENGAGKSTLMNILAGIHTKDAGTITVDGVDTVYHSAIDAEKHGIAFIHQELNIWPNLTLLENLYLMRPKKNKLGMLDKKAMLEEAQAKCEELHITLPLEKEAGTCSVGQQQMTEILRILMLDAKVVIMDEPTAALTERETNTLFRMMRQLKQQGVAIVYISHRMEEVFNECDTITIMRDGHTITSCPIGDITVDEVVKDMVGRSINEFYPDRTTTPQEVVLEVKDLQPKGPFKPISFTLRKGEILGVAGLMGAGRTEIMRAIFGIDGHNGGSIVLHGEPLHIKKPEDAIKAGIAFITEDRKEEGLILDFSIGSNITLPNLPHLCPSRVMHKNKLTEFADTLAKKLGVKTQSVHLPASSLSGGNQQKVVIAKWIGLSPDIIIMDEPTRGIDIGAKRDIYDLMNELTNDGVSIIMVSSELPEVLGMSDRIMVVHEGAVAGILSREQATSESIMSLATGGE</sequence>
<gene>
    <name evidence="12" type="ORF">HMPREF0872_08740</name>
</gene>
<evidence type="ECO:0000256" key="1">
    <source>
        <dbReference type="ARBA" id="ARBA00004202"/>
    </source>
</evidence>
<dbReference type="FunFam" id="3.40.50.300:FF:000127">
    <property type="entry name" value="Ribose import ATP-binding protein RbsA"/>
    <property type="match status" value="1"/>
</dbReference>
<dbReference type="InterPro" id="IPR003593">
    <property type="entry name" value="AAA+_ATPase"/>
</dbReference>